<reference evidence="1" key="1">
    <citation type="submission" date="2020-12" db="EMBL/GenBank/DDBJ databases">
        <title>Metabolic potential, ecology and presence of endohyphal bacteria is reflected in genomic diversity of Mucoromycotina.</title>
        <authorList>
            <person name="Muszewska A."/>
            <person name="Okrasinska A."/>
            <person name="Steczkiewicz K."/>
            <person name="Drgas O."/>
            <person name="Orlowska M."/>
            <person name="Perlinska-Lenart U."/>
            <person name="Aleksandrzak-Piekarczyk T."/>
            <person name="Szatraj K."/>
            <person name="Zielenkiewicz U."/>
            <person name="Pilsyk S."/>
            <person name="Malc E."/>
            <person name="Mieczkowski P."/>
            <person name="Kruszewska J.S."/>
            <person name="Biernat P."/>
            <person name="Pawlowska J."/>
        </authorList>
    </citation>
    <scope>NUCLEOTIDE SEQUENCE</scope>
    <source>
        <strain evidence="1">WA0000017839</strain>
    </source>
</reference>
<evidence type="ECO:0000313" key="1">
    <source>
        <dbReference type="EMBL" id="KAG2191926.1"/>
    </source>
</evidence>
<proteinExistence type="predicted"/>
<protein>
    <submittedName>
        <fullName evidence="1">Uncharacterized protein</fullName>
    </submittedName>
</protein>
<dbReference type="EMBL" id="JAEPRD010000337">
    <property type="protein sequence ID" value="KAG2191926.1"/>
    <property type="molecule type" value="Genomic_DNA"/>
</dbReference>
<sequence>PYYVKFSNDAEFLVLPDKNVVLFFDSIVCVDNPGDSGGGEPVPVQDIWESFKVLLKCRIQKYTGGVKARFKNKVASLQQERKILLSTASGIITSDAVLTQSGSGSILVDSSKPKELDQLIDNQIQKETHECMLRSATSWHELGERNNKYFYRVIKGRQSKRLSFA</sequence>
<dbReference type="AlphaFoldDB" id="A0A8H7QI56"/>
<name>A0A8H7QI56_9FUNG</name>
<gene>
    <name evidence="1" type="ORF">INT47_007551</name>
</gene>
<dbReference type="OrthoDB" id="2282763at2759"/>
<accession>A0A8H7QI56</accession>
<dbReference type="Proteomes" id="UP000603453">
    <property type="component" value="Unassembled WGS sequence"/>
</dbReference>
<evidence type="ECO:0000313" key="2">
    <source>
        <dbReference type="Proteomes" id="UP000603453"/>
    </source>
</evidence>
<feature type="non-terminal residue" evidence="1">
    <location>
        <position position="1"/>
    </location>
</feature>
<organism evidence="1 2">
    <name type="scientific">Mucor saturninus</name>
    <dbReference type="NCBI Taxonomy" id="64648"/>
    <lineage>
        <taxon>Eukaryota</taxon>
        <taxon>Fungi</taxon>
        <taxon>Fungi incertae sedis</taxon>
        <taxon>Mucoromycota</taxon>
        <taxon>Mucoromycotina</taxon>
        <taxon>Mucoromycetes</taxon>
        <taxon>Mucorales</taxon>
        <taxon>Mucorineae</taxon>
        <taxon>Mucoraceae</taxon>
        <taxon>Mucor</taxon>
    </lineage>
</organism>
<comment type="caution">
    <text evidence="1">The sequence shown here is derived from an EMBL/GenBank/DDBJ whole genome shotgun (WGS) entry which is preliminary data.</text>
</comment>
<keyword evidence="2" id="KW-1185">Reference proteome</keyword>